<dbReference type="CDD" id="cd00170">
    <property type="entry name" value="SEC14"/>
    <property type="match status" value="1"/>
</dbReference>
<dbReference type="SMART" id="SM00150">
    <property type="entry name" value="SPEC"/>
    <property type="match status" value="2"/>
</dbReference>
<keyword evidence="5" id="KW-1185">Reference proteome</keyword>
<evidence type="ECO:0000313" key="4">
    <source>
        <dbReference type="EMBL" id="KAL1117099.1"/>
    </source>
</evidence>
<keyword evidence="1" id="KW-0677">Repeat</keyword>
<dbReference type="GO" id="GO:0005737">
    <property type="term" value="C:cytoplasm"/>
    <property type="evidence" value="ECO:0007669"/>
    <property type="project" value="UniProtKB-ARBA"/>
</dbReference>
<evidence type="ECO:0000256" key="2">
    <source>
        <dbReference type="ARBA" id="ARBA00038285"/>
    </source>
</evidence>
<reference evidence="4 5" key="1">
    <citation type="submission" date="2024-07" db="EMBL/GenBank/DDBJ databases">
        <title>Chromosome-level genome assembly of the water stick insect Ranatra chinensis (Heteroptera: Nepidae).</title>
        <authorList>
            <person name="Liu X."/>
        </authorList>
    </citation>
    <scope>NUCLEOTIDE SEQUENCE [LARGE SCALE GENOMIC DNA]</scope>
    <source>
        <strain evidence="4">Cailab_2021Rc</strain>
        <tissue evidence="4">Muscle</tissue>
    </source>
</reference>
<dbReference type="Gene3D" id="1.20.58.60">
    <property type="match status" value="2"/>
</dbReference>
<feature type="domain" description="SESTD1-like spectrin repeats region" evidence="3">
    <location>
        <begin position="380"/>
        <end position="479"/>
    </location>
</feature>
<gene>
    <name evidence="4" type="ORF">AAG570_004427</name>
</gene>
<dbReference type="AlphaFoldDB" id="A0ABD0Y0U1"/>
<dbReference type="EMBL" id="JBFDAA010000016">
    <property type="protein sequence ID" value="KAL1117099.1"/>
    <property type="molecule type" value="Genomic_DNA"/>
</dbReference>
<dbReference type="InterPro" id="IPR018159">
    <property type="entry name" value="Spectrin/alpha-actinin"/>
</dbReference>
<organism evidence="4 5">
    <name type="scientific">Ranatra chinensis</name>
    <dbReference type="NCBI Taxonomy" id="642074"/>
    <lineage>
        <taxon>Eukaryota</taxon>
        <taxon>Metazoa</taxon>
        <taxon>Ecdysozoa</taxon>
        <taxon>Arthropoda</taxon>
        <taxon>Hexapoda</taxon>
        <taxon>Insecta</taxon>
        <taxon>Pterygota</taxon>
        <taxon>Neoptera</taxon>
        <taxon>Paraneoptera</taxon>
        <taxon>Hemiptera</taxon>
        <taxon>Heteroptera</taxon>
        <taxon>Panheteroptera</taxon>
        <taxon>Nepomorpha</taxon>
        <taxon>Nepidae</taxon>
        <taxon>Ranatrinae</taxon>
        <taxon>Ranatra</taxon>
    </lineage>
</organism>
<dbReference type="SUPFAM" id="SSF46966">
    <property type="entry name" value="Spectrin repeat"/>
    <property type="match status" value="2"/>
</dbReference>
<comment type="similarity">
    <text evidence="2">Belongs to the SOLO family.</text>
</comment>
<proteinExistence type="inferred from homology"/>
<evidence type="ECO:0000313" key="5">
    <source>
        <dbReference type="Proteomes" id="UP001558652"/>
    </source>
</evidence>
<dbReference type="InterPro" id="IPR056804">
    <property type="entry name" value="Spectrin_SESTD1"/>
</dbReference>
<dbReference type="PANTHER" id="PTHR46607:SF1">
    <property type="entry name" value="SEC14 DOMAIN AND SPECTRIN REPEAT-CONTAINING PROTEIN 1"/>
    <property type="match status" value="1"/>
</dbReference>
<dbReference type="InterPro" id="IPR001251">
    <property type="entry name" value="CRAL-TRIO_dom"/>
</dbReference>
<accession>A0ABD0Y0U1</accession>
<comment type="caution">
    <text evidence="4">The sequence shown here is derived from an EMBL/GenBank/DDBJ whole genome shotgun (WGS) entry which is preliminary data.</text>
</comment>
<evidence type="ECO:0000259" key="3">
    <source>
        <dbReference type="Pfam" id="PF24915"/>
    </source>
</evidence>
<evidence type="ECO:0000256" key="1">
    <source>
        <dbReference type="ARBA" id="ARBA00022737"/>
    </source>
</evidence>
<protein>
    <recommendedName>
        <fullName evidence="3">SESTD1-like spectrin repeats region domain-containing protein</fullName>
    </recommendedName>
</protein>
<name>A0ABD0Y0U1_9HEMI</name>
<dbReference type="PANTHER" id="PTHR46607">
    <property type="entry name" value="SEC14 DOMAIN AND SPECTRIN REPEAT-CONTAINING PROTEIN 1"/>
    <property type="match status" value="1"/>
</dbReference>
<dbReference type="Proteomes" id="UP001558652">
    <property type="component" value="Unassembled WGS sequence"/>
</dbReference>
<sequence>MDAVDLEEVLGGRQVVLPGGRDREGRPIIIAKTPPDIASLNKTLLAKSISYVLSILSDDTRSLGVTIVLDAQRSNWRLTRVCVRHILHRLHRDDAVNLIVVRPEAFWDKRVDNCTRIHRQGEPLYLPLSRLNKYVDPSQLTEELGGTLNYDHQQWINSRIRVERFLKMNSEAQGELERVTRLLTGARDGTNNASRTMTQTSATYNNTCHLANALITDGRSLLEEYGVDRITETIGQDVLDTRARVERQLALAQTRLAALHQAWTSLNKSITDAKEVCRLETGVRNVTEWILATGEALLTAHNQVGYDIASAEQLRREHEALELHCRETYGQYAELLHKLDQCTQNGVTIPEDLKAQRDFMDFICRSFATRLERRRNILITSARFFRLVSEYFQTTSEVYENLVMSADLEVLDKAHCTLMQLQESQATIDMLEEAVVREGEKLSDLLAMPVKDALGREISVDYEADIVNVTEILDMTNARSELFRDSVELQMITLRQASHVYEYEKDAAQAIEWLEDLFQVMLKSHCEVGCNVQEIQQQKEEHQAFQETAKGTYEYGCQLLSAALSLRQYCKLVEGDNTRLCAALADAWQRLQSAAHHHMTRLRVTAVLHRTLDQNCKELQELTAAVRSVKGGDGLGKLLQARERLLIEVARMLRLARLLKSRLREPLCSQQ</sequence>
<dbReference type="Pfam" id="PF24915">
    <property type="entry name" value="Spectrin_SESTD1"/>
    <property type="match status" value="1"/>
</dbReference>